<feature type="domain" description="CopZ zinc binding" evidence="1">
    <location>
        <begin position="15"/>
        <end position="69"/>
    </location>
</feature>
<accession>A0A517YIG2</accession>
<dbReference type="Gene3D" id="2.20.25.270">
    <property type="match status" value="1"/>
</dbReference>
<evidence type="ECO:0000259" key="1">
    <source>
        <dbReference type="Pfam" id="PF18423"/>
    </source>
</evidence>
<evidence type="ECO:0000313" key="3">
    <source>
        <dbReference type="Proteomes" id="UP000315017"/>
    </source>
</evidence>
<dbReference type="RefSeq" id="WP_145094737.1">
    <property type="nucleotide sequence ID" value="NZ_CP036274.1"/>
</dbReference>
<dbReference type="Proteomes" id="UP000315017">
    <property type="component" value="Chromosome"/>
</dbReference>
<dbReference type="InterPro" id="IPR040890">
    <property type="entry name" value="Znf_CopZ"/>
</dbReference>
<dbReference type="AlphaFoldDB" id="A0A517YIG2"/>
<dbReference type="EMBL" id="CP036274">
    <property type="protein sequence ID" value="QDU30002.1"/>
    <property type="molecule type" value="Genomic_DNA"/>
</dbReference>
<gene>
    <name evidence="2" type="ORF">ETAA8_51200</name>
</gene>
<reference evidence="2 3" key="1">
    <citation type="submission" date="2019-02" db="EMBL/GenBank/DDBJ databases">
        <title>Deep-cultivation of Planctomycetes and their phenomic and genomic characterization uncovers novel biology.</title>
        <authorList>
            <person name="Wiegand S."/>
            <person name="Jogler M."/>
            <person name="Boedeker C."/>
            <person name="Pinto D."/>
            <person name="Vollmers J."/>
            <person name="Rivas-Marin E."/>
            <person name="Kohn T."/>
            <person name="Peeters S.H."/>
            <person name="Heuer A."/>
            <person name="Rast P."/>
            <person name="Oberbeckmann S."/>
            <person name="Bunk B."/>
            <person name="Jeske O."/>
            <person name="Meyerdierks A."/>
            <person name="Storesund J.E."/>
            <person name="Kallscheuer N."/>
            <person name="Luecker S."/>
            <person name="Lage O.M."/>
            <person name="Pohl T."/>
            <person name="Merkel B.J."/>
            <person name="Hornburger P."/>
            <person name="Mueller R.-W."/>
            <person name="Bruemmer F."/>
            <person name="Labrenz M."/>
            <person name="Spormann A.M."/>
            <person name="Op den Camp H."/>
            <person name="Overmann J."/>
            <person name="Amann R."/>
            <person name="Jetten M.S.M."/>
            <person name="Mascher T."/>
            <person name="Medema M.H."/>
            <person name="Devos D.P."/>
            <person name="Kaster A.-K."/>
            <person name="Ovreas L."/>
            <person name="Rohde M."/>
            <person name="Galperin M.Y."/>
            <person name="Jogler C."/>
        </authorList>
    </citation>
    <scope>NUCLEOTIDE SEQUENCE [LARGE SCALE GENOMIC DNA]</scope>
    <source>
        <strain evidence="2 3">ETA_A8</strain>
    </source>
</reference>
<dbReference type="Pfam" id="PF18423">
    <property type="entry name" value="zf_CopZ"/>
    <property type="match status" value="1"/>
</dbReference>
<dbReference type="OrthoDB" id="95698at2"/>
<dbReference type="Gene3D" id="1.10.10.1100">
    <property type="entry name" value="BFD-like [2Fe-2S]-binding domain"/>
    <property type="match status" value="1"/>
</dbReference>
<sequence length="150" mass="16070">MNKAFTREPDADDVLCPKCGASGDAVPEAAVSSYVSAELRKKLSDTVYFCSTTSCPVAYFDAMEGAIEAAALNQPIYPKDPAAPICGCFGFKLEDIEDDAAEAVPRRIRELLAKSKSPAAHCSSAAPNGRCCLPEVQRLYFRLKSQASRG</sequence>
<dbReference type="KEGG" id="aagg:ETAA8_51200"/>
<name>A0A517YIG2_9BACT</name>
<dbReference type="InterPro" id="IPR041854">
    <property type="entry name" value="BFD-like_2Fe2S-bd_dom_sf"/>
</dbReference>
<protein>
    <recommendedName>
        <fullName evidence="1">CopZ zinc binding domain-containing protein</fullName>
    </recommendedName>
</protein>
<evidence type="ECO:0000313" key="2">
    <source>
        <dbReference type="EMBL" id="QDU30002.1"/>
    </source>
</evidence>
<keyword evidence="3" id="KW-1185">Reference proteome</keyword>
<organism evidence="2 3">
    <name type="scientific">Anatilimnocola aggregata</name>
    <dbReference type="NCBI Taxonomy" id="2528021"/>
    <lineage>
        <taxon>Bacteria</taxon>
        <taxon>Pseudomonadati</taxon>
        <taxon>Planctomycetota</taxon>
        <taxon>Planctomycetia</taxon>
        <taxon>Pirellulales</taxon>
        <taxon>Pirellulaceae</taxon>
        <taxon>Anatilimnocola</taxon>
    </lineage>
</organism>
<proteinExistence type="predicted"/>